<comment type="caution">
    <text evidence="2">The sequence shown here is derived from an EMBL/GenBank/DDBJ whole genome shotgun (WGS) entry which is preliminary data.</text>
</comment>
<organism evidence="2 3">
    <name type="scientific">Mannheimia cairinae</name>
    <dbReference type="NCBI Taxonomy" id="3025936"/>
    <lineage>
        <taxon>Bacteria</taxon>
        <taxon>Pseudomonadati</taxon>
        <taxon>Pseudomonadota</taxon>
        <taxon>Gammaproteobacteria</taxon>
        <taxon>Pasteurellales</taxon>
        <taxon>Pasteurellaceae</taxon>
        <taxon>Mannheimia</taxon>
    </lineage>
</organism>
<dbReference type="EMBL" id="JAQSJE010000001">
    <property type="protein sequence ID" value="MDD0822984.1"/>
    <property type="molecule type" value="Genomic_DNA"/>
</dbReference>
<protein>
    <submittedName>
        <fullName evidence="2">Uncharacterized protein</fullName>
    </submittedName>
</protein>
<keyword evidence="1" id="KW-0812">Transmembrane</keyword>
<evidence type="ECO:0000313" key="3">
    <source>
        <dbReference type="Proteomes" id="UP001221909"/>
    </source>
</evidence>
<dbReference type="RefSeq" id="WP_273748535.1">
    <property type="nucleotide sequence ID" value="NZ_JAQSJE010000001.1"/>
</dbReference>
<sequence length="45" mass="5353">MSQCNSLMDWIFIVGLFINAFYIGKRTALEQEKWNERKKNKGSKE</sequence>
<reference evidence="2 3" key="1">
    <citation type="submission" date="2023-02" db="EMBL/GenBank/DDBJ databases">
        <title>Mannheimia cairiniae sp. nov., a novel species of Mannheimia obtained from moscovy ducks (Cairina moschata) and reclassification of Mannheimia ovis as heterotypic synonym of Mannheimia pernigra.</title>
        <authorList>
            <person name="Christensen H."/>
        </authorList>
    </citation>
    <scope>NUCLEOTIDE SEQUENCE [LARGE SCALE GENOMIC DNA]</scope>
    <source>
        <strain evidence="2 3">AT1</strain>
    </source>
</reference>
<evidence type="ECO:0000313" key="2">
    <source>
        <dbReference type="EMBL" id="MDD0822984.1"/>
    </source>
</evidence>
<keyword evidence="3" id="KW-1185">Reference proteome</keyword>
<proteinExistence type="predicted"/>
<evidence type="ECO:0000256" key="1">
    <source>
        <dbReference type="SAM" id="Phobius"/>
    </source>
</evidence>
<feature type="transmembrane region" description="Helical" evidence="1">
    <location>
        <begin position="6"/>
        <end position="24"/>
    </location>
</feature>
<keyword evidence="1" id="KW-1133">Transmembrane helix</keyword>
<gene>
    <name evidence="2" type="ORF">PTQ27_00650</name>
</gene>
<keyword evidence="1" id="KW-0472">Membrane</keyword>
<dbReference type="Proteomes" id="UP001221909">
    <property type="component" value="Unassembled WGS sequence"/>
</dbReference>
<name>A0ABT5MNE5_9PAST</name>
<accession>A0ABT5MNE5</accession>